<proteinExistence type="predicted"/>
<sequence>MERNPMWACFISFLLLLNMANCVEEEVKTTLISFLEKLSSSNGQQNNTTFWTQDTDPCKDSWEGVVCDPSKEHVRSLLLDRHNFSGTLDAAMLCKLQPLSDYLTVLSVDGNNISGGIAFEVGNCTHLTHLIVSGNQLSGGLPSSLAMLNNLKRLDISNNNFSGELPNLSRISGLNVFFAQNNHLSGQIPRFDFSNLARFNVSFNNFSGPIPYVGGHFFADSFIGNPELCGNPLPKNCSSLALDEKTEETEESKDGPSKDQILMYSGYAALGLIVVLFVIFKLCKRKKTEKKVDSVCDLEATHNVTDKSSIVSSEYKGGLSKSELSGTSESGLASQSLIVVARPVADDLKFEDLLRAPAELLGRGKNGSLYKVVLDNGMVVVVKRLKDWTSSSHEFKQRMERLNQVKHSIVLPHLAFYTSKQEKLLVYEYQHNGSLFKLLHGTPKSKAFDWTKRLGLAAAVADALAYMHQELGEDGIAHGNLKSSNILLNINMEPCISEYGITAIDDQNSSSFAGSVDAGAPDAFKTDVYAFGVILLELLTGKLVKSDGVDLTDWVQSVVREEWTGEVFDRFLISEYASEERMVNLLQVAIKCINRSAEARPSMNQVSLVINSIKEEEEKSLIYEA</sequence>
<name>A0ACB9PT02_BAUVA</name>
<dbReference type="Proteomes" id="UP000828941">
    <property type="component" value="Chromosome 3"/>
</dbReference>
<gene>
    <name evidence="1" type="ORF">L6164_005156</name>
</gene>
<protein>
    <submittedName>
        <fullName evidence="1">Uncharacterized protein</fullName>
    </submittedName>
</protein>
<evidence type="ECO:0000313" key="1">
    <source>
        <dbReference type="EMBL" id="KAI4350731.1"/>
    </source>
</evidence>
<dbReference type="EMBL" id="CM039428">
    <property type="protein sequence ID" value="KAI4350731.1"/>
    <property type="molecule type" value="Genomic_DNA"/>
</dbReference>
<evidence type="ECO:0000313" key="2">
    <source>
        <dbReference type="Proteomes" id="UP000828941"/>
    </source>
</evidence>
<comment type="caution">
    <text evidence="1">The sequence shown here is derived from an EMBL/GenBank/DDBJ whole genome shotgun (WGS) entry which is preliminary data.</text>
</comment>
<reference evidence="1 2" key="1">
    <citation type="journal article" date="2022" name="DNA Res.">
        <title>Chromosomal-level genome assembly of the orchid tree Bauhinia variegata (Leguminosae; Cercidoideae) supports the allotetraploid origin hypothesis of Bauhinia.</title>
        <authorList>
            <person name="Zhong Y."/>
            <person name="Chen Y."/>
            <person name="Zheng D."/>
            <person name="Pang J."/>
            <person name="Liu Y."/>
            <person name="Luo S."/>
            <person name="Meng S."/>
            <person name="Qian L."/>
            <person name="Wei D."/>
            <person name="Dai S."/>
            <person name="Zhou R."/>
        </authorList>
    </citation>
    <scope>NUCLEOTIDE SEQUENCE [LARGE SCALE GENOMIC DNA]</scope>
    <source>
        <strain evidence="1">BV-YZ2020</strain>
    </source>
</reference>
<accession>A0ACB9PT02</accession>
<keyword evidence="2" id="KW-1185">Reference proteome</keyword>
<organism evidence="1 2">
    <name type="scientific">Bauhinia variegata</name>
    <name type="common">Purple orchid tree</name>
    <name type="synonym">Phanera variegata</name>
    <dbReference type="NCBI Taxonomy" id="167791"/>
    <lineage>
        <taxon>Eukaryota</taxon>
        <taxon>Viridiplantae</taxon>
        <taxon>Streptophyta</taxon>
        <taxon>Embryophyta</taxon>
        <taxon>Tracheophyta</taxon>
        <taxon>Spermatophyta</taxon>
        <taxon>Magnoliopsida</taxon>
        <taxon>eudicotyledons</taxon>
        <taxon>Gunneridae</taxon>
        <taxon>Pentapetalae</taxon>
        <taxon>rosids</taxon>
        <taxon>fabids</taxon>
        <taxon>Fabales</taxon>
        <taxon>Fabaceae</taxon>
        <taxon>Cercidoideae</taxon>
        <taxon>Cercideae</taxon>
        <taxon>Bauhiniinae</taxon>
        <taxon>Bauhinia</taxon>
    </lineage>
</organism>